<dbReference type="AlphaFoldDB" id="A0A9W7FWQ5"/>
<accession>A0A9W7FWQ5</accession>
<keyword evidence="3" id="KW-1185">Reference proteome</keyword>
<protein>
    <submittedName>
        <fullName evidence="2">Uncharacterized protein</fullName>
    </submittedName>
</protein>
<name>A0A9W7FWQ5_9STRA</name>
<evidence type="ECO:0000256" key="1">
    <source>
        <dbReference type="SAM" id="MobiDB-lite"/>
    </source>
</evidence>
<dbReference type="Proteomes" id="UP001165065">
    <property type="component" value="Unassembled WGS sequence"/>
</dbReference>
<organism evidence="2 3">
    <name type="scientific">Triparma columacea</name>
    <dbReference type="NCBI Taxonomy" id="722753"/>
    <lineage>
        <taxon>Eukaryota</taxon>
        <taxon>Sar</taxon>
        <taxon>Stramenopiles</taxon>
        <taxon>Ochrophyta</taxon>
        <taxon>Bolidophyceae</taxon>
        <taxon>Parmales</taxon>
        <taxon>Triparmaceae</taxon>
        <taxon>Triparma</taxon>
    </lineage>
</organism>
<evidence type="ECO:0000313" key="3">
    <source>
        <dbReference type="Proteomes" id="UP001165065"/>
    </source>
</evidence>
<evidence type="ECO:0000313" key="2">
    <source>
        <dbReference type="EMBL" id="GMI21268.1"/>
    </source>
</evidence>
<dbReference type="EMBL" id="BRYA01000527">
    <property type="protein sequence ID" value="GMI21268.1"/>
    <property type="molecule type" value="Genomic_DNA"/>
</dbReference>
<reference evidence="3" key="1">
    <citation type="journal article" date="2023" name="Commun. Biol.">
        <title>Genome analysis of Parmales, the sister group of diatoms, reveals the evolutionary specialization of diatoms from phago-mixotrophs to photoautotrophs.</title>
        <authorList>
            <person name="Ban H."/>
            <person name="Sato S."/>
            <person name="Yoshikawa S."/>
            <person name="Yamada K."/>
            <person name="Nakamura Y."/>
            <person name="Ichinomiya M."/>
            <person name="Sato N."/>
            <person name="Blanc-Mathieu R."/>
            <person name="Endo H."/>
            <person name="Kuwata A."/>
            <person name="Ogata H."/>
        </authorList>
    </citation>
    <scope>NUCLEOTIDE SEQUENCE [LARGE SCALE GENOMIC DNA]</scope>
</reference>
<proteinExistence type="predicted"/>
<gene>
    <name evidence="2" type="ORF">TrCOL_g1920</name>
</gene>
<comment type="caution">
    <text evidence="2">The sequence shown here is derived from an EMBL/GenBank/DDBJ whole genome shotgun (WGS) entry which is preliminary data.</text>
</comment>
<feature type="compositionally biased region" description="Polar residues" evidence="1">
    <location>
        <begin position="1"/>
        <end position="20"/>
    </location>
</feature>
<sequence length="152" mass="16616">MITQGRQTDSNPTQTNSEGTSIVFKGQHFYPLEDTAEGGGGGNMSCGMIGDGFTALNQDRAEIFSIRDVSVQINDTHQRVDEEPSARDWRHNWEGWRDLLLEDWASRKAAGGNFLARDVSEWIDGVLDGNGFDNSEEDSGEGGCEGNQGEEG</sequence>
<feature type="region of interest" description="Disordered" evidence="1">
    <location>
        <begin position="127"/>
        <end position="152"/>
    </location>
</feature>
<feature type="region of interest" description="Disordered" evidence="1">
    <location>
        <begin position="1"/>
        <end position="21"/>
    </location>
</feature>